<reference evidence="1" key="1">
    <citation type="submission" date="2021-03" db="EMBL/GenBank/DDBJ databases">
        <authorList>
            <consortium name="Genoscope - CEA"/>
            <person name="William W."/>
        </authorList>
    </citation>
    <scope>NUCLEOTIDE SEQUENCE</scope>
    <source>
        <strain evidence="1">Doubled-haploid Pahang</strain>
    </source>
</reference>
<dbReference type="Gene3D" id="3.40.30.10">
    <property type="entry name" value="Glutaredoxin"/>
    <property type="match status" value="1"/>
</dbReference>
<dbReference type="EnsemblPlants" id="Ma09_t18870.1">
    <property type="protein sequence ID" value="Ma09_p18870.1"/>
    <property type="gene ID" value="Ma09_g18870"/>
</dbReference>
<protein>
    <submittedName>
        <fullName evidence="1">(wild Malaysian banana) hypothetical protein</fullName>
    </submittedName>
</protein>
<gene>
    <name evidence="1" type="ORF">GSMUA_236840.1</name>
</gene>
<organism evidence="2 3">
    <name type="scientific">Musa acuminata subsp. malaccensis</name>
    <name type="common">Wild banana</name>
    <name type="synonym">Musa malaccensis</name>
    <dbReference type="NCBI Taxonomy" id="214687"/>
    <lineage>
        <taxon>Eukaryota</taxon>
        <taxon>Viridiplantae</taxon>
        <taxon>Streptophyta</taxon>
        <taxon>Embryophyta</taxon>
        <taxon>Tracheophyta</taxon>
        <taxon>Spermatophyta</taxon>
        <taxon>Magnoliopsida</taxon>
        <taxon>Liliopsida</taxon>
        <taxon>Zingiberales</taxon>
        <taxon>Musaceae</taxon>
        <taxon>Musa</taxon>
    </lineage>
</organism>
<proteinExistence type="predicted"/>
<dbReference type="InterPro" id="IPR036282">
    <property type="entry name" value="Glutathione-S-Trfase_C_sf"/>
</dbReference>
<dbReference type="PANTHER" id="PTHR44372:SF1">
    <property type="entry name" value="ELONGATION FACTOR 1-GAMMA 3"/>
    <property type="match status" value="1"/>
</dbReference>
<accession>A0A804KL73</accession>
<dbReference type="SUPFAM" id="SSF47616">
    <property type="entry name" value="GST C-terminal domain-like"/>
    <property type="match status" value="1"/>
</dbReference>
<reference evidence="2" key="2">
    <citation type="submission" date="2021-05" db="UniProtKB">
        <authorList>
            <consortium name="EnsemblPlants"/>
        </authorList>
    </citation>
    <scope>IDENTIFICATION</scope>
    <source>
        <strain evidence="2">subsp. malaccensis</strain>
    </source>
</reference>
<dbReference type="InterPro" id="IPR044628">
    <property type="entry name" value="EF-1-gamma_plant"/>
</dbReference>
<name>A0A804KL73_MUSAM</name>
<evidence type="ECO:0000313" key="3">
    <source>
        <dbReference type="Proteomes" id="UP000012960"/>
    </source>
</evidence>
<dbReference type="GO" id="GO:0004364">
    <property type="term" value="F:glutathione transferase activity"/>
    <property type="evidence" value="ECO:0007669"/>
    <property type="project" value="InterPro"/>
</dbReference>
<dbReference type="Proteomes" id="UP000012960">
    <property type="component" value="Unplaced"/>
</dbReference>
<sequence>MGVANKTSWFLKMNPIGKAPVLETPDLTRSKADNPLYGTSLVEYAHIEQWIDFAPTEIAPRVGFGPYLAGSVEEAAISSLKRALGALNTHLTSNISRRPCCYFGRYFYDL</sequence>
<dbReference type="AlphaFoldDB" id="A0A804KL73"/>
<evidence type="ECO:0000313" key="1">
    <source>
        <dbReference type="EMBL" id="CAG1835669.1"/>
    </source>
</evidence>
<evidence type="ECO:0000313" key="2">
    <source>
        <dbReference type="EnsemblPlants" id="Ma09_p18870.1"/>
    </source>
</evidence>
<dbReference type="Gene3D" id="1.20.1050.10">
    <property type="match status" value="1"/>
</dbReference>
<keyword evidence="3" id="KW-1185">Reference proteome</keyword>
<dbReference type="EMBL" id="HG996474">
    <property type="protein sequence ID" value="CAG1835669.1"/>
    <property type="molecule type" value="Genomic_DNA"/>
</dbReference>
<dbReference type="Gramene" id="Ma09_t18870.1">
    <property type="protein sequence ID" value="Ma09_p18870.1"/>
    <property type="gene ID" value="Ma09_g18870"/>
</dbReference>
<dbReference type="PANTHER" id="PTHR44372">
    <property type="entry name" value="ELONGATION FACTOR 1-GAMMA 1-RELATED"/>
    <property type="match status" value="1"/>
</dbReference>
<dbReference type="InParanoid" id="A0A804KL73"/>